<proteinExistence type="inferred from homology"/>
<keyword evidence="15" id="KW-1185">Reference proteome</keyword>
<dbReference type="GO" id="GO:0043138">
    <property type="term" value="F:3'-5' DNA helicase activity"/>
    <property type="evidence" value="ECO:0007669"/>
    <property type="project" value="UniProtKB-EC"/>
</dbReference>
<dbReference type="InterPro" id="IPR014016">
    <property type="entry name" value="UvrD-like_ATP-bd"/>
</dbReference>
<evidence type="ECO:0000259" key="12">
    <source>
        <dbReference type="PROSITE" id="PS51198"/>
    </source>
</evidence>
<evidence type="ECO:0000256" key="4">
    <source>
        <dbReference type="ARBA" id="ARBA00022806"/>
    </source>
</evidence>
<dbReference type="GO" id="GO:0033202">
    <property type="term" value="C:DNA helicase complex"/>
    <property type="evidence" value="ECO:0007669"/>
    <property type="project" value="TreeGrafter"/>
</dbReference>
<evidence type="ECO:0000256" key="10">
    <source>
        <dbReference type="PROSITE-ProRule" id="PRU00560"/>
    </source>
</evidence>
<dbReference type="PANTHER" id="PTHR11070:SF2">
    <property type="entry name" value="ATP-DEPENDENT DNA HELICASE SRS2"/>
    <property type="match status" value="1"/>
</dbReference>
<keyword evidence="2 10" id="KW-0547">Nucleotide-binding</keyword>
<dbReference type="Pfam" id="PF21196">
    <property type="entry name" value="PcrA_UvrD_tudor"/>
    <property type="match status" value="1"/>
</dbReference>
<dbReference type="InterPro" id="IPR027417">
    <property type="entry name" value="P-loop_NTPase"/>
</dbReference>
<dbReference type="NCBIfam" id="TIGR01073">
    <property type="entry name" value="pcrA"/>
    <property type="match status" value="1"/>
</dbReference>
<dbReference type="InterPro" id="IPR013986">
    <property type="entry name" value="DExx_box_DNA_helicase_dom_sf"/>
</dbReference>
<dbReference type="PROSITE" id="PS51217">
    <property type="entry name" value="UVRD_HELICASE_CTER"/>
    <property type="match status" value="1"/>
</dbReference>
<feature type="domain" description="UvrD-like helicase ATP-binding" evidence="12">
    <location>
        <begin position="4"/>
        <end position="283"/>
    </location>
</feature>
<feature type="domain" description="UvrD-like helicase C-terminal" evidence="13">
    <location>
        <begin position="284"/>
        <end position="560"/>
    </location>
</feature>
<evidence type="ECO:0000259" key="13">
    <source>
        <dbReference type="PROSITE" id="PS51217"/>
    </source>
</evidence>
<evidence type="ECO:0000256" key="9">
    <source>
        <dbReference type="ARBA" id="ARBA00048988"/>
    </source>
</evidence>
<dbReference type="EMBL" id="FOOX01000001">
    <property type="protein sequence ID" value="SFF96865.1"/>
    <property type="molecule type" value="Genomic_DNA"/>
</dbReference>
<sequence>MDLSVLNEAQRKAVTYGDGPMLILAGAGSGKTRVLTTRVAYLLKEKGIDPYHILAITFTNKAAREMRERIQAMVPEMARELWISTFHSTCLRILRRQSGFAGYNANFVIYDTDDQKTVLKECLKELNLDDKKFPPQAMLAGISQAKNVLYGPEELEKKSHDYYSQIVCKVYSLYQKKLFQNNGLDFDDLIMQTVRLLQNNPVVLDYYQGKFHYVLVDEYQDTNHAQYVLVNLLAQKRRNLCVVGDPDQGIYGWRGADIGNIMRFEKDNPDAEVFMLEQNYRSTGTILDSANKVIQNNRDRKDKNLWTAGPEGDPIIVFSARDEHAEANYIVDRINRWNTYKHKKYGDIAILYRTHAQSRVLEEKLLAAGIPYTIIGGLRFYERKEIKDLLAYLRLLVNPDDRVGLRRIINEPKRGIGPASLDKILALADNMGIAPLQLLEEGISITGLSGKAARSACEFGSVMRDIKEKINELSVTDVVKEVLERSGYLGALQNERTIESQTRLENLSEFFSVTREYEKNTGGGSLADFLADLALVTDLDQLDDEDTDRVTMMTLHSAKGLEFPIVFLAGLEESVFPHSRSLEDRHELEEERRLCYVGITRAMESLYLTHCWQRTIYGHTKVNEPSRFLNELPEENLSHFDPLDRLIKKSIQDKAQVVNHAVNNFTNKAANNQSSVGNAVNFSPGELVTHRKWGQGTVLEVKGKGDNAEIKIDFPGLGTKTLLARFAPLER</sequence>
<dbReference type="AlphaFoldDB" id="A0A1I2MZ40"/>
<dbReference type="InterPro" id="IPR000212">
    <property type="entry name" value="DNA_helicase_UvrD/REP"/>
</dbReference>
<protein>
    <recommendedName>
        <fullName evidence="11">ATP-dependent DNA helicase</fullName>
        <ecNumber evidence="11">5.6.2.4</ecNumber>
    </recommendedName>
</protein>
<dbReference type="GO" id="GO:0016887">
    <property type="term" value="F:ATP hydrolysis activity"/>
    <property type="evidence" value="ECO:0007669"/>
    <property type="project" value="RHEA"/>
</dbReference>
<dbReference type="CDD" id="cd17932">
    <property type="entry name" value="DEXQc_UvrD"/>
    <property type="match status" value="1"/>
</dbReference>
<dbReference type="Gene3D" id="3.40.50.300">
    <property type="entry name" value="P-loop containing nucleotide triphosphate hydrolases"/>
    <property type="match status" value="2"/>
</dbReference>
<keyword evidence="4 10" id="KW-0347">Helicase</keyword>
<dbReference type="STRING" id="341036.SAMN05660649_00254"/>
<evidence type="ECO:0000313" key="15">
    <source>
        <dbReference type="Proteomes" id="UP000199337"/>
    </source>
</evidence>
<evidence type="ECO:0000256" key="1">
    <source>
        <dbReference type="ARBA" id="ARBA00009922"/>
    </source>
</evidence>
<keyword evidence="3 10" id="KW-0378">Hydrolase</keyword>
<dbReference type="PROSITE" id="PS51198">
    <property type="entry name" value="UVRD_HELICASE_ATP_BIND"/>
    <property type="match status" value="1"/>
</dbReference>
<evidence type="ECO:0000313" key="14">
    <source>
        <dbReference type="EMBL" id="SFF96865.1"/>
    </source>
</evidence>
<reference evidence="15" key="1">
    <citation type="submission" date="2016-10" db="EMBL/GenBank/DDBJ databases">
        <authorList>
            <person name="Varghese N."/>
            <person name="Submissions S."/>
        </authorList>
    </citation>
    <scope>NUCLEOTIDE SEQUENCE [LARGE SCALE GENOMIC DNA]</scope>
    <source>
        <strain evidence="15">DSM 17038</strain>
    </source>
</reference>
<evidence type="ECO:0000256" key="7">
    <source>
        <dbReference type="ARBA" id="ARBA00023235"/>
    </source>
</evidence>
<evidence type="ECO:0000256" key="6">
    <source>
        <dbReference type="ARBA" id="ARBA00023125"/>
    </source>
</evidence>
<dbReference type="GO" id="GO:0005829">
    <property type="term" value="C:cytosol"/>
    <property type="evidence" value="ECO:0007669"/>
    <property type="project" value="TreeGrafter"/>
</dbReference>
<dbReference type="RefSeq" id="WP_092467910.1">
    <property type="nucleotide sequence ID" value="NZ_FOOX01000001.1"/>
</dbReference>
<dbReference type="InterPro" id="IPR005751">
    <property type="entry name" value="ATP-dep_DNA_helicase_PcrA"/>
</dbReference>
<dbReference type="GO" id="GO:0009314">
    <property type="term" value="P:response to radiation"/>
    <property type="evidence" value="ECO:0007669"/>
    <property type="project" value="UniProtKB-ARBA"/>
</dbReference>
<dbReference type="CDD" id="cd18807">
    <property type="entry name" value="SF1_C_UvrD"/>
    <property type="match status" value="1"/>
</dbReference>
<comment type="catalytic activity">
    <reaction evidence="9 11">
        <text>ATP + H2O = ADP + phosphate + H(+)</text>
        <dbReference type="Rhea" id="RHEA:13065"/>
        <dbReference type="ChEBI" id="CHEBI:15377"/>
        <dbReference type="ChEBI" id="CHEBI:15378"/>
        <dbReference type="ChEBI" id="CHEBI:30616"/>
        <dbReference type="ChEBI" id="CHEBI:43474"/>
        <dbReference type="ChEBI" id="CHEBI:456216"/>
        <dbReference type="EC" id="5.6.2.4"/>
    </reaction>
</comment>
<organism evidence="14 15">
    <name type="scientific">Desulfotruncus arcticus DSM 17038</name>
    <dbReference type="NCBI Taxonomy" id="1121424"/>
    <lineage>
        <taxon>Bacteria</taxon>
        <taxon>Bacillati</taxon>
        <taxon>Bacillota</taxon>
        <taxon>Clostridia</taxon>
        <taxon>Eubacteriales</taxon>
        <taxon>Desulfallaceae</taxon>
        <taxon>Desulfotruncus</taxon>
    </lineage>
</organism>
<feature type="binding site" evidence="10">
    <location>
        <begin position="25"/>
        <end position="32"/>
    </location>
    <ligand>
        <name>ATP</name>
        <dbReference type="ChEBI" id="CHEBI:30616"/>
    </ligand>
</feature>
<keyword evidence="7" id="KW-0413">Isomerase</keyword>
<dbReference type="OrthoDB" id="9810135at2"/>
<evidence type="ECO:0000256" key="2">
    <source>
        <dbReference type="ARBA" id="ARBA00022741"/>
    </source>
</evidence>
<dbReference type="InterPro" id="IPR014017">
    <property type="entry name" value="DNA_helicase_UvrD-like_C"/>
</dbReference>
<dbReference type="Gene3D" id="1.10.486.10">
    <property type="entry name" value="PCRA, domain 4"/>
    <property type="match status" value="1"/>
</dbReference>
<dbReference type="FunFam" id="1.10.486.10:FF:000003">
    <property type="entry name" value="ATP-dependent DNA helicase"/>
    <property type="match status" value="1"/>
</dbReference>
<comment type="similarity">
    <text evidence="1 11">Belongs to the helicase family. UvrD subfamily.</text>
</comment>
<keyword evidence="6 11" id="KW-0238">DNA-binding</keyword>
<keyword evidence="5 10" id="KW-0067">ATP-binding</keyword>
<dbReference type="EC" id="5.6.2.4" evidence="11"/>
<comment type="catalytic activity">
    <reaction evidence="8">
        <text>Couples ATP hydrolysis with the unwinding of duplex DNA by translocating in the 3'-5' direction.</text>
        <dbReference type="EC" id="5.6.2.4"/>
    </reaction>
</comment>
<dbReference type="Proteomes" id="UP000199337">
    <property type="component" value="Unassembled WGS sequence"/>
</dbReference>
<evidence type="ECO:0000256" key="11">
    <source>
        <dbReference type="RuleBase" id="RU364053"/>
    </source>
</evidence>
<dbReference type="SUPFAM" id="SSF52540">
    <property type="entry name" value="P-loop containing nucleoside triphosphate hydrolases"/>
    <property type="match status" value="1"/>
</dbReference>
<gene>
    <name evidence="14" type="ORF">SAMN05660649_00254</name>
</gene>
<dbReference type="GO" id="GO:0003677">
    <property type="term" value="F:DNA binding"/>
    <property type="evidence" value="ECO:0007669"/>
    <property type="project" value="UniProtKB-KW"/>
</dbReference>
<evidence type="ECO:0000256" key="3">
    <source>
        <dbReference type="ARBA" id="ARBA00022801"/>
    </source>
</evidence>
<dbReference type="PANTHER" id="PTHR11070">
    <property type="entry name" value="UVRD / RECB / PCRA DNA HELICASE FAMILY MEMBER"/>
    <property type="match status" value="1"/>
</dbReference>
<evidence type="ECO:0000256" key="5">
    <source>
        <dbReference type="ARBA" id="ARBA00022840"/>
    </source>
</evidence>
<dbReference type="FunFam" id="1.10.10.160:FF:000001">
    <property type="entry name" value="ATP-dependent DNA helicase"/>
    <property type="match status" value="1"/>
</dbReference>
<dbReference type="GO" id="GO:0005524">
    <property type="term" value="F:ATP binding"/>
    <property type="evidence" value="ECO:0007669"/>
    <property type="project" value="UniProtKB-UniRule"/>
</dbReference>
<dbReference type="GO" id="GO:0000725">
    <property type="term" value="P:recombinational repair"/>
    <property type="evidence" value="ECO:0007669"/>
    <property type="project" value="TreeGrafter"/>
</dbReference>
<name>A0A1I2MZ40_9FIRM</name>
<evidence type="ECO:0000256" key="8">
    <source>
        <dbReference type="ARBA" id="ARBA00034617"/>
    </source>
</evidence>
<dbReference type="Gene3D" id="1.10.10.160">
    <property type="match status" value="1"/>
</dbReference>
<dbReference type="Pfam" id="PF00580">
    <property type="entry name" value="UvrD-helicase"/>
    <property type="match status" value="1"/>
</dbReference>
<dbReference type="Pfam" id="PF13361">
    <property type="entry name" value="UvrD_C"/>
    <property type="match status" value="1"/>
</dbReference>
<accession>A0A1I2MZ40</accession>
<dbReference type="GO" id="GO:0006260">
    <property type="term" value="P:DNA replication"/>
    <property type="evidence" value="ECO:0007669"/>
    <property type="project" value="InterPro"/>
</dbReference>